<feature type="domain" description="Cobalamin-independent methionine synthase MetE N-terminal" evidence="15">
    <location>
        <begin position="3"/>
        <end position="317"/>
    </location>
</feature>
<accession>A0A1M5FA29</accession>
<proteinExistence type="inferred from homology"/>
<feature type="binding site" evidence="12">
    <location>
        <position position="679"/>
    </location>
    <ligand>
        <name>Zn(2+)</name>
        <dbReference type="ChEBI" id="CHEBI:29105"/>
        <label>1</label>
        <note>catalytic</note>
    </ligand>
</feature>
<evidence type="ECO:0000256" key="6">
    <source>
        <dbReference type="ARBA" id="ARBA00022679"/>
    </source>
</evidence>
<feature type="binding site" evidence="10">
    <location>
        <position position="116"/>
    </location>
    <ligand>
        <name>5-methyltetrahydropteroyltri-L-glutamate</name>
        <dbReference type="ChEBI" id="CHEBI:58207"/>
    </ligand>
</feature>
<dbReference type="CDD" id="cd03312">
    <property type="entry name" value="CIMS_N_terminal_like"/>
    <property type="match status" value="1"/>
</dbReference>
<feature type="binding site" evidence="10 11">
    <location>
        <begin position="445"/>
        <end position="447"/>
    </location>
    <ligand>
        <name>L-methionine</name>
        <dbReference type="ChEBI" id="CHEBI:57844"/>
    </ligand>
</feature>
<dbReference type="Pfam" id="PF01717">
    <property type="entry name" value="Meth_synt_2"/>
    <property type="match status" value="1"/>
</dbReference>
<dbReference type="Gene3D" id="3.20.20.210">
    <property type="match status" value="2"/>
</dbReference>
<dbReference type="EMBL" id="FQWC01000001">
    <property type="protein sequence ID" value="SHF88423.1"/>
    <property type="molecule type" value="Genomic_DNA"/>
</dbReference>
<evidence type="ECO:0000256" key="10">
    <source>
        <dbReference type="HAMAP-Rule" id="MF_00172"/>
    </source>
</evidence>
<feature type="binding site" evidence="10">
    <location>
        <position position="740"/>
    </location>
    <ligand>
        <name>Zn(2+)</name>
        <dbReference type="ChEBI" id="CHEBI:29105"/>
        <note>catalytic</note>
    </ligand>
</feature>
<evidence type="ECO:0000256" key="9">
    <source>
        <dbReference type="ARBA" id="ARBA00023167"/>
    </source>
</evidence>
<keyword evidence="8 10" id="KW-0862">Zinc</keyword>
<dbReference type="InterPro" id="IPR038071">
    <property type="entry name" value="UROD/MetE-like_sf"/>
</dbReference>
<feature type="binding site" evidence="10">
    <location>
        <position position="619"/>
    </location>
    <ligand>
        <name>5-methyltetrahydropteroyltri-L-glutamate</name>
        <dbReference type="ChEBI" id="CHEBI:58207"/>
    </ligand>
</feature>
<comment type="catalytic activity">
    <reaction evidence="10">
        <text>5-methyltetrahydropteroyltri-L-glutamate + L-homocysteine = tetrahydropteroyltri-L-glutamate + L-methionine</text>
        <dbReference type="Rhea" id="RHEA:21196"/>
        <dbReference type="ChEBI" id="CHEBI:57844"/>
        <dbReference type="ChEBI" id="CHEBI:58140"/>
        <dbReference type="ChEBI" id="CHEBI:58199"/>
        <dbReference type="ChEBI" id="CHEBI:58207"/>
        <dbReference type="EC" id="2.1.1.14"/>
    </reaction>
</comment>
<keyword evidence="6 10" id="KW-0808">Transferase</keyword>
<dbReference type="HAMAP" id="MF_00172">
    <property type="entry name" value="Meth_synth"/>
    <property type="match status" value="1"/>
</dbReference>
<dbReference type="RefSeq" id="WP_073412879.1">
    <property type="nucleotide sequence ID" value="NZ_FQWC01000001.1"/>
</dbReference>
<dbReference type="STRING" id="370979.SAMN05443663_101404"/>
<comment type="similarity">
    <text evidence="3 10">Belongs to the vitamin-B12 independent methionine synthase family.</text>
</comment>
<dbReference type="InterPro" id="IPR006276">
    <property type="entry name" value="Cobalamin-indep_Met_synthase"/>
</dbReference>
<dbReference type="EC" id="2.1.1.14" evidence="10"/>
<comment type="pathway">
    <text evidence="2 10">Amino-acid biosynthesis; L-methionine biosynthesis via de novo pathway; L-methionine from L-homocysteine (MetE route): step 1/1.</text>
</comment>
<comment type="cofactor">
    <cofactor evidence="10">
        <name>Zn(2+)</name>
        <dbReference type="ChEBI" id="CHEBI:29105"/>
    </cofactor>
    <text evidence="10">Binds 1 zinc ion per subunit.</text>
</comment>
<protein>
    <recommendedName>
        <fullName evidence="10">5-methyltetrahydropteroyltriglutamate--homocysteine methyltransferase</fullName>
        <ecNumber evidence="10">2.1.1.14</ecNumber>
    </recommendedName>
    <alternativeName>
        <fullName evidence="10">Cobalamin-independent methionine synthase</fullName>
    </alternativeName>
    <alternativeName>
        <fullName evidence="10">Methionine synthase, vitamin-B12 independent isozyme</fullName>
    </alternativeName>
</protein>
<feature type="binding site" evidence="10 11">
    <location>
        <begin position="445"/>
        <end position="447"/>
    </location>
    <ligand>
        <name>L-homocysteine</name>
        <dbReference type="ChEBI" id="CHEBI:58199"/>
    </ligand>
</feature>
<dbReference type="SUPFAM" id="SSF51726">
    <property type="entry name" value="UROD/MetE-like"/>
    <property type="match status" value="2"/>
</dbReference>
<evidence type="ECO:0000256" key="1">
    <source>
        <dbReference type="ARBA" id="ARBA00002777"/>
    </source>
</evidence>
<keyword evidence="4 10" id="KW-0489">Methyltransferase</keyword>
<dbReference type="NCBIfam" id="NF003556">
    <property type="entry name" value="PRK05222.1"/>
    <property type="match status" value="1"/>
</dbReference>
<feature type="binding site" evidence="10">
    <location>
        <position position="679"/>
    </location>
    <ligand>
        <name>Zn(2+)</name>
        <dbReference type="ChEBI" id="CHEBI:29105"/>
        <note>catalytic</note>
    </ligand>
</feature>
<dbReference type="UniPathway" id="UPA00051">
    <property type="reaction ID" value="UER00082"/>
</dbReference>
<name>A0A1M5FA29_9FLAO</name>
<gene>
    <name evidence="10" type="primary">metE</name>
    <name evidence="16" type="ORF">SAMN05443663_101404</name>
</gene>
<feature type="binding site" evidence="12">
    <location>
        <position position="657"/>
    </location>
    <ligand>
        <name>Zn(2+)</name>
        <dbReference type="ChEBI" id="CHEBI:29105"/>
        <label>1</label>
        <note>catalytic</note>
    </ligand>
</feature>
<comment type="function">
    <text evidence="1 10">Catalyzes the transfer of a methyl group from 5-methyltetrahydrofolate to homocysteine resulting in methionine formation.</text>
</comment>
<evidence type="ECO:0000256" key="8">
    <source>
        <dbReference type="ARBA" id="ARBA00022833"/>
    </source>
</evidence>
<feature type="binding site" evidence="11">
    <location>
        <position position="18"/>
    </location>
    <ligand>
        <name>5-methyltetrahydropteroyltri-L-glutamate</name>
        <dbReference type="ChEBI" id="CHEBI:58207"/>
    </ligand>
</feature>
<feature type="binding site" evidence="10">
    <location>
        <begin position="15"/>
        <end position="18"/>
    </location>
    <ligand>
        <name>5-methyltetrahydropteroyltri-L-glutamate</name>
        <dbReference type="ChEBI" id="CHEBI:58207"/>
    </ligand>
</feature>
<evidence type="ECO:0000259" key="14">
    <source>
        <dbReference type="Pfam" id="PF01717"/>
    </source>
</evidence>
<feature type="binding site" evidence="10 11">
    <location>
        <position position="498"/>
    </location>
    <ligand>
        <name>L-methionine</name>
        <dbReference type="ChEBI" id="CHEBI:57844"/>
    </ligand>
</feature>
<feature type="domain" description="Cobalamin-independent methionine synthase MetE C-terminal/archaeal" evidence="14">
    <location>
        <begin position="440"/>
        <end position="762"/>
    </location>
</feature>
<dbReference type="GO" id="GO:0008270">
    <property type="term" value="F:zinc ion binding"/>
    <property type="evidence" value="ECO:0007669"/>
    <property type="project" value="InterPro"/>
</dbReference>
<evidence type="ECO:0000259" key="15">
    <source>
        <dbReference type="Pfam" id="PF08267"/>
    </source>
</evidence>
<feature type="binding site" evidence="10 11">
    <location>
        <begin position="529"/>
        <end position="530"/>
    </location>
    <ligand>
        <name>5-methyltetrahydropteroyltri-L-glutamate</name>
        <dbReference type="ChEBI" id="CHEBI:58207"/>
    </ligand>
</feature>
<dbReference type="InterPro" id="IPR002629">
    <property type="entry name" value="Met_Synth_C/arc"/>
</dbReference>
<evidence type="ECO:0000256" key="4">
    <source>
        <dbReference type="ARBA" id="ARBA00022603"/>
    </source>
</evidence>
<comment type="cofactor">
    <cofactor evidence="12">
        <name>Zn(2+)</name>
        <dbReference type="ChEBI" id="CHEBI:29105"/>
    </cofactor>
    <text evidence="12">Binds 2 Zn(2+) ions per subunit.</text>
</comment>
<feature type="binding site" evidence="10">
    <location>
        <position position="657"/>
    </location>
    <ligand>
        <name>Zn(2+)</name>
        <dbReference type="ChEBI" id="CHEBI:29105"/>
        <note>catalytic</note>
    </ligand>
</feature>
<feature type="binding site" evidence="10">
    <location>
        <position position="498"/>
    </location>
    <ligand>
        <name>L-homocysteine</name>
        <dbReference type="ChEBI" id="CHEBI:58199"/>
    </ligand>
</feature>
<feature type="active site" description="Proton donor" evidence="10 13">
    <location>
        <position position="708"/>
    </location>
</feature>
<dbReference type="CDD" id="cd03311">
    <property type="entry name" value="CIMS_C_terminal_like"/>
    <property type="match status" value="1"/>
</dbReference>
<organism evidence="16 17">
    <name type="scientific">Flavobacterium defluvii</name>
    <dbReference type="NCBI Taxonomy" id="370979"/>
    <lineage>
        <taxon>Bacteria</taxon>
        <taxon>Pseudomonadati</taxon>
        <taxon>Bacteroidota</taxon>
        <taxon>Flavobacteriia</taxon>
        <taxon>Flavobacteriales</taxon>
        <taxon>Flavobacteriaceae</taxon>
        <taxon>Flavobacterium</taxon>
    </lineage>
</organism>
<evidence type="ECO:0000313" key="17">
    <source>
        <dbReference type="Proteomes" id="UP000184071"/>
    </source>
</evidence>
<keyword evidence="7 10" id="KW-0479">Metal-binding</keyword>
<feature type="binding site" evidence="10 11">
    <location>
        <position position="575"/>
    </location>
    <ligand>
        <name>5-methyltetrahydropteroyltri-L-glutamate</name>
        <dbReference type="ChEBI" id="CHEBI:58207"/>
    </ligand>
</feature>
<evidence type="ECO:0000256" key="5">
    <source>
        <dbReference type="ARBA" id="ARBA00022605"/>
    </source>
</evidence>
<keyword evidence="9 10" id="KW-0486">Methionine biosynthesis</keyword>
<dbReference type="OrthoDB" id="244285at2"/>
<feature type="binding site" evidence="11">
    <location>
        <position position="121"/>
    </location>
    <ligand>
        <name>5-methyltetrahydropteroyltri-L-glutamate</name>
        <dbReference type="ChEBI" id="CHEBI:58207"/>
    </ligand>
</feature>
<keyword evidence="10" id="KW-0677">Repeat</keyword>
<keyword evidence="5 10" id="KW-0028">Amino-acid biosynthesis</keyword>
<evidence type="ECO:0000256" key="7">
    <source>
        <dbReference type="ARBA" id="ARBA00022723"/>
    </source>
</evidence>
<evidence type="ECO:0000256" key="13">
    <source>
        <dbReference type="PIRSR" id="PIRSR000382-3"/>
    </source>
</evidence>
<dbReference type="GO" id="GO:0003871">
    <property type="term" value="F:5-methyltetrahydropteroyltriglutamate-homocysteine S-methyltransferase activity"/>
    <property type="evidence" value="ECO:0007669"/>
    <property type="project" value="UniProtKB-UniRule"/>
</dbReference>
<feature type="binding site" evidence="10 11">
    <location>
        <position position="613"/>
    </location>
    <ligand>
        <name>L-homocysteine</name>
        <dbReference type="ChEBI" id="CHEBI:58199"/>
    </ligand>
</feature>
<dbReference type="InterPro" id="IPR013215">
    <property type="entry name" value="Cbl-indep_Met_Synth_N"/>
</dbReference>
<evidence type="ECO:0000256" key="3">
    <source>
        <dbReference type="ARBA" id="ARBA00009553"/>
    </source>
</evidence>
<feature type="binding site" evidence="12">
    <location>
        <position position="655"/>
    </location>
    <ligand>
        <name>Zn(2+)</name>
        <dbReference type="ChEBI" id="CHEBI:29105"/>
        <label>1</label>
        <note>catalytic</note>
    </ligand>
</feature>
<evidence type="ECO:0000313" key="16">
    <source>
        <dbReference type="EMBL" id="SHF88423.1"/>
    </source>
</evidence>
<reference evidence="17" key="1">
    <citation type="submission" date="2016-11" db="EMBL/GenBank/DDBJ databases">
        <authorList>
            <person name="Varghese N."/>
            <person name="Submissions S."/>
        </authorList>
    </citation>
    <scope>NUCLEOTIDE SEQUENCE [LARGE SCALE GENOMIC DNA]</scope>
    <source>
        <strain evidence="17">DSM 17963</strain>
    </source>
</reference>
<dbReference type="Proteomes" id="UP000184071">
    <property type="component" value="Unassembled WGS sequence"/>
</dbReference>
<dbReference type="NCBIfam" id="TIGR01371">
    <property type="entry name" value="met_syn_B12ind"/>
    <property type="match status" value="1"/>
</dbReference>
<dbReference type="Pfam" id="PF08267">
    <property type="entry name" value="Meth_synt_1"/>
    <property type="match status" value="1"/>
</dbReference>
<dbReference type="GO" id="GO:0071265">
    <property type="term" value="P:L-methionine biosynthetic process"/>
    <property type="evidence" value="ECO:0007669"/>
    <property type="project" value="UniProtKB-ARBA"/>
</dbReference>
<evidence type="ECO:0000256" key="2">
    <source>
        <dbReference type="ARBA" id="ARBA00004681"/>
    </source>
</evidence>
<dbReference type="PANTHER" id="PTHR30519">
    <property type="entry name" value="5-METHYLTETRAHYDROPTEROYLTRIGLUTAMATE--HOMOCYSTEINE METHYLTRANSFERASE"/>
    <property type="match status" value="1"/>
</dbReference>
<dbReference type="PIRSF" id="PIRSF000382">
    <property type="entry name" value="MeTrfase_B12_ind"/>
    <property type="match status" value="1"/>
</dbReference>
<evidence type="ECO:0000256" key="12">
    <source>
        <dbReference type="PIRSR" id="PIRSR000382-2"/>
    </source>
</evidence>
<dbReference type="FunFam" id="3.20.20.210:FF:000003">
    <property type="entry name" value="5-methyltetrahydropteroyltriglutamate--homocysteine methyltransferase"/>
    <property type="match status" value="1"/>
</dbReference>
<keyword evidence="17" id="KW-1185">Reference proteome</keyword>
<dbReference type="FunFam" id="3.20.20.210:FF:000002">
    <property type="entry name" value="5-methyltetrahydropteroyltriglutamate--homocysteine methyltransferase"/>
    <property type="match status" value="1"/>
</dbReference>
<dbReference type="AlphaFoldDB" id="A0A1M5FA29"/>
<feature type="binding site" evidence="12">
    <location>
        <position position="670"/>
    </location>
    <ligand>
        <name>Zn(2+)</name>
        <dbReference type="ChEBI" id="CHEBI:29105"/>
        <label>1</label>
        <note>catalytic</note>
    </ligand>
</feature>
<feature type="binding site" evidence="10 11">
    <location>
        <position position="613"/>
    </location>
    <ligand>
        <name>L-methionine</name>
        <dbReference type="ChEBI" id="CHEBI:57844"/>
    </ligand>
</feature>
<dbReference type="GO" id="GO:0032259">
    <property type="term" value="P:methylation"/>
    <property type="evidence" value="ECO:0007669"/>
    <property type="project" value="UniProtKB-KW"/>
</dbReference>
<feature type="binding site" evidence="12">
    <location>
        <position position="740"/>
    </location>
    <ligand>
        <name>Zn(2+)</name>
        <dbReference type="ChEBI" id="CHEBI:29105"/>
        <label>1</label>
        <note>catalytic</note>
    </ligand>
</feature>
<evidence type="ECO:0000256" key="11">
    <source>
        <dbReference type="PIRSR" id="PIRSR000382-1"/>
    </source>
</evidence>
<sequence>MKTNNLGYPRIGSNRELKKASELYWAGKISAAELIETGKEIRQRNWHLQWQAGVDLIPSNDFSFYDQVLDLTLTVGAIPQRYHELARTNSTLDLYFAMARGAQKEGQDVVAMEMTKWFDTNYHYIVPEFTKNQKFELFSEKVINEFKEANALGIATKPVLIGPISYLLLGKEKEEGFNRIDLIDVLLPVYFEILEKLQAEGAEYIQLDEPFLALNLTDKERNVFTKVYNEINTRFPKLKIILANYFDCFGENLDTALALPVDTFHLDLVRCPLQLNDILESGKLASNVNLSLGVVDGRNIWKNDFKKSLELIKKATDALGKDRILIGPSCSLIHSPCDLDLETNDQTLTPEIKQWLAFAKQKINEIVLLKQIASGEVDIKNSVDYERNVIANENRKTSKLIHNNEVKARVAGITAADDKRKSVFAARRKSQIEALNLPLFPTTTIGSFPQTAEVRSWRAKFKKGELTAEQYNDLIEKETEATIRFQEETGIDVLVHGEFERNDMVEYFGEQLDGFTFTKNGWVQSYGSRCVKPPVIYGDVSRPTPMTVKWSKYAQSLTPKWVKGMLTGPVTILQWSFVRNDQPRSETCTQIALAIRDEVVDLEKAGIKIIQIDEPAIREGLPLRKEEWAKYLDWAVKAFRISASGVNDDTQIHTHMCYSEFNDIIQNIADMDADVITIECSRSQMELLDAFANFKYPNEIGPGVYDIHSPRVPSSSEMVRLLEKASAVIPVDQLWVNPDCGLKTRHWDETKKALIEMVAAAQEMRAAVENPVN</sequence>
<feature type="binding site" evidence="10">
    <location>
        <position position="655"/>
    </location>
    <ligand>
        <name>Zn(2+)</name>
        <dbReference type="ChEBI" id="CHEBI:29105"/>
        <note>catalytic</note>
    </ligand>
</feature>